<accession>A0A679J7K2</accession>
<dbReference type="EMBL" id="LR743508">
    <property type="protein sequence ID" value="CAA2109644.1"/>
    <property type="molecule type" value="Genomic_DNA"/>
</dbReference>
<organism evidence="2">
    <name type="scientific">Variovorax paradoxus</name>
    <dbReference type="NCBI Taxonomy" id="34073"/>
    <lineage>
        <taxon>Bacteria</taxon>
        <taxon>Pseudomonadati</taxon>
        <taxon>Pseudomonadota</taxon>
        <taxon>Betaproteobacteria</taxon>
        <taxon>Burkholderiales</taxon>
        <taxon>Comamonadaceae</taxon>
        <taxon>Variovorax</taxon>
    </lineage>
</organism>
<name>A0A679J7K2_VARPD</name>
<evidence type="ECO:0008006" key="3">
    <source>
        <dbReference type="Google" id="ProtNLM"/>
    </source>
</evidence>
<dbReference type="AlphaFoldDB" id="A0A679J7K2"/>
<gene>
    <name evidence="2" type="ORF">VVAX_05915</name>
</gene>
<evidence type="ECO:0000256" key="1">
    <source>
        <dbReference type="SAM" id="SignalP"/>
    </source>
</evidence>
<dbReference type="PROSITE" id="PS51257">
    <property type="entry name" value="PROKAR_LIPOPROTEIN"/>
    <property type="match status" value="1"/>
</dbReference>
<protein>
    <recommendedName>
        <fullName evidence="3">Lipoprotein</fullName>
    </recommendedName>
</protein>
<dbReference type="RefSeq" id="WP_339093592.1">
    <property type="nucleotide sequence ID" value="NZ_LR743508.1"/>
</dbReference>
<feature type="signal peptide" evidence="1">
    <location>
        <begin position="1"/>
        <end position="24"/>
    </location>
</feature>
<proteinExistence type="predicted"/>
<sequence length="131" mass="14127">MVLRQALSLLAILSAVGCSSPQQADSFFAPDGARTIVEVKYRLDDVNELSECLYNGFSGASERGALPQQSSQTRRGYGFRVVLSYGDRPYLRAEVGADGVLTVSRSNFAGFSGFAAGTAAVDRCKMRFARE</sequence>
<evidence type="ECO:0000313" key="2">
    <source>
        <dbReference type="EMBL" id="CAA2109644.1"/>
    </source>
</evidence>
<keyword evidence="1" id="KW-0732">Signal</keyword>
<reference evidence="2" key="1">
    <citation type="submission" date="2019-12" db="EMBL/GenBank/DDBJ databases">
        <authorList>
            <person name="Cremers G."/>
        </authorList>
    </citation>
    <scope>NUCLEOTIDE SEQUENCE</scope>
    <source>
        <strain evidence="2">Vvax</strain>
    </source>
</reference>
<feature type="chain" id="PRO_5025604112" description="Lipoprotein" evidence="1">
    <location>
        <begin position="25"/>
        <end position="131"/>
    </location>
</feature>